<proteinExistence type="predicted"/>
<dbReference type="EMBL" id="PUHQ01000094">
    <property type="protein sequence ID" value="KAG0656626.1"/>
    <property type="molecule type" value="Genomic_DNA"/>
</dbReference>
<gene>
    <name evidence="3" type="ORF">C6P46_007030</name>
</gene>
<dbReference type="OrthoDB" id="2395160at2759"/>
<dbReference type="AlphaFoldDB" id="A0A9P6VX98"/>
<feature type="compositionally biased region" description="Polar residues" evidence="1">
    <location>
        <begin position="535"/>
        <end position="547"/>
    </location>
</feature>
<keyword evidence="4" id="KW-1185">Reference proteome</keyword>
<feature type="domain" description="Polysaccharide lyase 14" evidence="2">
    <location>
        <begin position="76"/>
        <end position="276"/>
    </location>
</feature>
<evidence type="ECO:0000313" key="3">
    <source>
        <dbReference type="EMBL" id="KAG0656626.1"/>
    </source>
</evidence>
<evidence type="ECO:0000313" key="4">
    <source>
        <dbReference type="Proteomes" id="UP000777482"/>
    </source>
</evidence>
<reference evidence="3 4" key="1">
    <citation type="submission" date="2020-11" db="EMBL/GenBank/DDBJ databases">
        <title>Kefir isolates.</title>
        <authorList>
            <person name="Marcisauskas S."/>
            <person name="Kim Y."/>
            <person name="Blasche S."/>
        </authorList>
    </citation>
    <scope>NUCLEOTIDE SEQUENCE [LARGE SCALE GENOMIC DNA]</scope>
    <source>
        <strain evidence="3 4">KR</strain>
    </source>
</reference>
<organism evidence="3 4">
    <name type="scientific">Rhodotorula mucilaginosa</name>
    <name type="common">Yeast</name>
    <name type="synonym">Rhodotorula rubra</name>
    <dbReference type="NCBI Taxonomy" id="5537"/>
    <lineage>
        <taxon>Eukaryota</taxon>
        <taxon>Fungi</taxon>
        <taxon>Dikarya</taxon>
        <taxon>Basidiomycota</taxon>
        <taxon>Pucciniomycotina</taxon>
        <taxon>Microbotryomycetes</taxon>
        <taxon>Sporidiobolales</taxon>
        <taxon>Sporidiobolaceae</taxon>
        <taxon>Rhodotorula</taxon>
    </lineage>
</organism>
<feature type="region of interest" description="Disordered" evidence="1">
    <location>
        <begin position="291"/>
        <end position="349"/>
    </location>
</feature>
<dbReference type="Pfam" id="PF21294">
    <property type="entry name" value="Polysacc_lyase_14"/>
    <property type="match status" value="1"/>
</dbReference>
<accession>A0A9P6VX98</accession>
<name>A0A9P6VX98_RHOMI</name>
<dbReference type="PANTHER" id="PTHR40124">
    <property type="match status" value="1"/>
</dbReference>
<dbReference type="PANTHER" id="PTHR40124:SF1">
    <property type="entry name" value="DISAGGREGATASE RELATED REPEAT PROTEIN"/>
    <property type="match status" value="1"/>
</dbReference>
<dbReference type="InterPro" id="IPR048958">
    <property type="entry name" value="Polysacc_lyase_14"/>
</dbReference>
<evidence type="ECO:0000259" key="2">
    <source>
        <dbReference type="Pfam" id="PF21294"/>
    </source>
</evidence>
<comment type="caution">
    <text evidence="3">The sequence shown here is derived from an EMBL/GenBank/DDBJ whole genome shotgun (WGS) entry which is preliminary data.</text>
</comment>
<feature type="compositionally biased region" description="Low complexity" evidence="1">
    <location>
        <begin position="295"/>
        <end position="318"/>
    </location>
</feature>
<sequence>MSPLSATQLALPSSLNVHGPSALAAAFSLPFSTFATPPSPPAPAQTPNNMTVSLAKHWYASGFSGADNLNWSGGAGDESLEVHYPAGTREGAQFSMNLFAGTAPVQTAVLSYEVAFDANFDWVKGGKLPGLYGASPNATSICTGGNHQPDCFSARLMWRNRGIGEVYAYIPSFDGFCQQSDVLCNQDFDTSLSRGTFSYSRGGWTRLTQLVSLNTPGHANGVLILYANDTLALAQTGIVYRTSQDVTLKNVLFSTFFGGSDNTWDSTGGAAYFRNFAVWYGPDSSNTTGPAVNATFSSSSSDTSAGPSTSSPSPTSHTRSSRGYSTPLPSSRHSDPTTYRASSSSPFGGPRSRTHLVATVAVPSLALYALPSFFLLTLLLATSSLVSAQFDARTTPECCLTCWRSVRSSASLTVDSFANGHEMGGMPEWCDDQELVGELTSCWEDTCTDPNEIAVGRNAWNAACAYARSTAAVYSSVHSSAAAQTADVQGDVLDAPMTTLTTSQFLRARLHARAESGPRVGSGVGKRAQPRGDNKASTPTSAATPYSPSAGEATKEQRKRAL</sequence>
<feature type="compositionally biased region" description="Polar residues" evidence="1">
    <location>
        <begin position="322"/>
        <end position="341"/>
    </location>
</feature>
<feature type="region of interest" description="Disordered" evidence="1">
    <location>
        <begin position="513"/>
        <end position="562"/>
    </location>
</feature>
<evidence type="ECO:0000256" key="1">
    <source>
        <dbReference type="SAM" id="MobiDB-lite"/>
    </source>
</evidence>
<protein>
    <recommendedName>
        <fullName evidence="2">Polysaccharide lyase 14 domain-containing protein</fullName>
    </recommendedName>
</protein>
<dbReference type="Proteomes" id="UP000777482">
    <property type="component" value="Unassembled WGS sequence"/>
</dbReference>
<dbReference type="Gene3D" id="2.60.120.200">
    <property type="match status" value="1"/>
</dbReference>